<sequence>GKGNLGGHNRFTHYPCSIQKAIKINCGSTGIISNMIPSLQHVYTVSFLLDKVEYIPRQNIYDKPKIKKKSAFDIDVEEKWRRLRPMDNREYHHPSYRTDIALEQPETDATFEYSKSAYYYMFNRVYEQWKEVTNDNNQEHLDIISYKNSRKIPRRNGSTISMESVDGLELYFLASALHSNHTFLIEPEANKKCAVGWMN</sequence>
<evidence type="ECO:0000313" key="2">
    <source>
        <dbReference type="Proteomes" id="UP000663844"/>
    </source>
</evidence>
<feature type="non-terminal residue" evidence="1">
    <location>
        <position position="1"/>
    </location>
</feature>
<accession>A0A820CVF8</accession>
<gene>
    <name evidence="1" type="ORF">OXD698_LOCUS41908</name>
</gene>
<proteinExistence type="predicted"/>
<organism evidence="1 2">
    <name type="scientific">Adineta steineri</name>
    <dbReference type="NCBI Taxonomy" id="433720"/>
    <lineage>
        <taxon>Eukaryota</taxon>
        <taxon>Metazoa</taxon>
        <taxon>Spiralia</taxon>
        <taxon>Gnathifera</taxon>
        <taxon>Rotifera</taxon>
        <taxon>Eurotatoria</taxon>
        <taxon>Bdelloidea</taxon>
        <taxon>Adinetida</taxon>
        <taxon>Adinetidae</taxon>
        <taxon>Adineta</taxon>
    </lineage>
</organism>
<dbReference type="AlphaFoldDB" id="A0A820CVF8"/>
<dbReference type="EMBL" id="CAJOAZ010010489">
    <property type="protein sequence ID" value="CAF4221656.1"/>
    <property type="molecule type" value="Genomic_DNA"/>
</dbReference>
<name>A0A820CVF8_9BILA</name>
<comment type="caution">
    <text evidence="1">The sequence shown here is derived from an EMBL/GenBank/DDBJ whole genome shotgun (WGS) entry which is preliminary data.</text>
</comment>
<evidence type="ECO:0000313" key="1">
    <source>
        <dbReference type="EMBL" id="CAF4221656.1"/>
    </source>
</evidence>
<reference evidence="1" key="1">
    <citation type="submission" date="2021-02" db="EMBL/GenBank/DDBJ databases">
        <authorList>
            <person name="Nowell W R."/>
        </authorList>
    </citation>
    <scope>NUCLEOTIDE SEQUENCE</scope>
</reference>
<protein>
    <submittedName>
        <fullName evidence="1">Uncharacterized protein</fullName>
    </submittedName>
</protein>
<dbReference type="Proteomes" id="UP000663844">
    <property type="component" value="Unassembled WGS sequence"/>
</dbReference>